<keyword evidence="11" id="KW-1185">Reference proteome</keyword>
<evidence type="ECO:0000256" key="7">
    <source>
        <dbReference type="ARBA" id="ARBA00023136"/>
    </source>
</evidence>
<feature type="domain" description="ABC transmembrane type-1" evidence="9">
    <location>
        <begin position="85"/>
        <end position="291"/>
    </location>
</feature>
<dbReference type="Pfam" id="PF00528">
    <property type="entry name" value="BPD_transp_1"/>
    <property type="match status" value="1"/>
</dbReference>
<keyword evidence="4" id="KW-1003">Cell membrane</keyword>
<name>A0ABN8ECW3_9GAMM</name>
<dbReference type="InterPro" id="IPR000515">
    <property type="entry name" value="MetI-like"/>
</dbReference>
<dbReference type="RefSeq" id="WP_237442784.1">
    <property type="nucleotide sequence ID" value="NZ_CAKLPX010000001.1"/>
</dbReference>
<keyword evidence="5 8" id="KW-0812">Transmembrane</keyword>
<feature type="transmembrane region" description="Helical" evidence="8">
    <location>
        <begin position="21"/>
        <end position="40"/>
    </location>
</feature>
<comment type="subcellular location">
    <subcellularLocation>
        <location evidence="1 8">Cell membrane</location>
        <topology evidence="1 8">Multi-pass membrane protein</topology>
    </subcellularLocation>
</comment>
<dbReference type="CDD" id="cd06261">
    <property type="entry name" value="TM_PBP2"/>
    <property type="match status" value="1"/>
</dbReference>
<sequence length="305" mass="33906">MSHSRPLLDRIGSGTVLGIPYLWLLVFFLVPFAIVLKISFAESIRAQPPVTPLVIWDSMEEVYQLALNFFAYVDLFQYELYLDGYLNSLRIAATSAFLCLLIGYPIAYVISKMPESTRSVALMLVILPSWTSFLIRIYAWLGLLKNNGLINHALLSIGIIDQPIHMLHTPFAVYVGIVYAYLPFMILPLYTNLVKHDQSLIEAASDLGASPVTTFFKITLPLSLAGIVAGVMLVFIPAVGEFVIPELLGGPDTVMIGKLLWQEFFSARNWPGAAALAISMLLVLIVPIMIYQYVQAKEMESAKND</sequence>
<dbReference type="SUPFAM" id="SSF161098">
    <property type="entry name" value="MetI-like"/>
    <property type="match status" value="1"/>
</dbReference>
<evidence type="ECO:0000259" key="9">
    <source>
        <dbReference type="PROSITE" id="PS50928"/>
    </source>
</evidence>
<feature type="transmembrane region" description="Helical" evidence="8">
    <location>
        <begin position="89"/>
        <end position="110"/>
    </location>
</feature>
<evidence type="ECO:0000313" key="11">
    <source>
        <dbReference type="Proteomes" id="UP000838100"/>
    </source>
</evidence>
<evidence type="ECO:0000256" key="4">
    <source>
        <dbReference type="ARBA" id="ARBA00022475"/>
    </source>
</evidence>
<dbReference type="InterPro" id="IPR035906">
    <property type="entry name" value="MetI-like_sf"/>
</dbReference>
<evidence type="ECO:0000313" key="10">
    <source>
        <dbReference type="EMBL" id="CAH0990091.1"/>
    </source>
</evidence>
<feature type="transmembrane region" description="Helical" evidence="8">
    <location>
        <begin position="270"/>
        <end position="294"/>
    </location>
</feature>
<evidence type="ECO:0000256" key="1">
    <source>
        <dbReference type="ARBA" id="ARBA00004651"/>
    </source>
</evidence>
<accession>A0ABN8ECW3</accession>
<evidence type="ECO:0000256" key="2">
    <source>
        <dbReference type="ARBA" id="ARBA00007069"/>
    </source>
</evidence>
<dbReference type="Gene3D" id="1.10.3720.10">
    <property type="entry name" value="MetI-like"/>
    <property type="match status" value="1"/>
</dbReference>
<dbReference type="PROSITE" id="PS50928">
    <property type="entry name" value="ABC_TM1"/>
    <property type="match status" value="1"/>
</dbReference>
<proteinExistence type="inferred from homology"/>
<organism evidence="10 11">
    <name type="scientific">Sinobacterium norvegicum</name>
    <dbReference type="NCBI Taxonomy" id="1641715"/>
    <lineage>
        <taxon>Bacteria</taxon>
        <taxon>Pseudomonadati</taxon>
        <taxon>Pseudomonadota</taxon>
        <taxon>Gammaproteobacteria</taxon>
        <taxon>Cellvibrionales</taxon>
        <taxon>Spongiibacteraceae</taxon>
        <taxon>Sinobacterium</taxon>
    </lineage>
</organism>
<comment type="caution">
    <text evidence="10">The sequence shown here is derived from an EMBL/GenBank/DDBJ whole genome shotgun (WGS) entry which is preliminary data.</text>
</comment>
<protein>
    <submittedName>
        <fullName evidence="10">Putrescine transport system permease protein PotH</fullName>
    </submittedName>
</protein>
<dbReference type="PANTHER" id="PTHR42929:SF3">
    <property type="entry name" value="PUTRESCINE TRANSPORT SYSTEM PERMEASE PROTEIN POTH"/>
    <property type="match status" value="1"/>
</dbReference>
<evidence type="ECO:0000256" key="5">
    <source>
        <dbReference type="ARBA" id="ARBA00022692"/>
    </source>
</evidence>
<keyword evidence="7 8" id="KW-0472">Membrane</keyword>
<feature type="transmembrane region" description="Helical" evidence="8">
    <location>
        <begin position="122"/>
        <end position="141"/>
    </location>
</feature>
<gene>
    <name evidence="10" type="primary">potH</name>
    <name evidence="10" type="ORF">SIN8267_00174</name>
</gene>
<feature type="transmembrane region" description="Helical" evidence="8">
    <location>
        <begin position="215"/>
        <end position="239"/>
    </location>
</feature>
<dbReference type="Proteomes" id="UP000838100">
    <property type="component" value="Unassembled WGS sequence"/>
</dbReference>
<evidence type="ECO:0000256" key="8">
    <source>
        <dbReference type="RuleBase" id="RU363032"/>
    </source>
</evidence>
<dbReference type="PANTHER" id="PTHR42929">
    <property type="entry name" value="INNER MEMBRANE ABC TRANSPORTER PERMEASE PROTEIN YDCU-RELATED-RELATED"/>
    <property type="match status" value="1"/>
</dbReference>
<keyword evidence="6 8" id="KW-1133">Transmembrane helix</keyword>
<comment type="similarity">
    <text evidence="2">Belongs to the binding-protein-dependent transport system permease family. CysTW subfamily.</text>
</comment>
<evidence type="ECO:0000256" key="6">
    <source>
        <dbReference type="ARBA" id="ARBA00022989"/>
    </source>
</evidence>
<evidence type="ECO:0000256" key="3">
    <source>
        <dbReference type="ARBA" id="ARBA00022448"/>
    </source>
</evidence>
<reference evidence="10" key="1">
    <citation type="submission" date="2021-12" db="EMBL/GenBank/DDBJ databases">
        <authorList>
            <person name="Rodrigo-Torres L."/>
            <person name="Arahal R. D."/>
            <person name="Lucena T."/>
        </authorList>
    </citation>
    <scope>NUCLEOTIDE SEQUENCE</scope>
    <source>
        <strain evidence="10">CECT 8267</strain>
    </source>
</reference>
<feature type="transmembrane region" description="Helical" evidence="8">
    <location>
        <begin position="171"/>
        <end position="194"/>
    </location>
</feature>
<keyword evidence="3 8" id="KW-0813">Transport</keyword>
<dbReference type="EMBL" id="CAKLPX010000001">
    <property type="protein sequence ID" value="CAH0990091.1"/>
    <property type="molecule type" value="Genomic_DNA"/>
</dbReference>